<dbReference type="EMBL" id="DRUY01000041">
    <property type="protein sequence ID" value="HHI65135.1"/>
    <property type="molecule type" value="Genomic_DNA"/>
</dbReference>
<dbReference type="InterPro" id="IPR001296">
    <property type="entry name" value="Glyco_trans_1"/>
</dbReference>
<dbReference type="PANTHER" id="PTHR12526">
    <property type="entry name" value="GLYCOSYLTRANSFERASE"/>
    <property type="match status" value="1"/>
</dbReference>
<protein>
    <submittedName>
        <fullName evidence="3">Glycosyltransferase</fullName>
    </submittedName>
</protein>
<dbReference type="PANTHER" id="PTHR12526:SF630">
    <property type="entry name" value="GLYCOSYLTRANSFERASE"/>
    <property type="match status" value="1"/>
</dbReference>
<feature type="domain" description="Glycosyltransferase subfamily 4-like N-terminal" evidence="2">
    <location>
        <begin position="18"/>
        <end position="179"/>
    </location>
</feature>
<proteinExistence type="predicted"/>
<dbReference type="Gene3D" id="3.40.50.2000">
    <property type="entry name" value="Glycogen Phosphorylase B"/>
    <property type="match status" value="2"/>
</dbReference>
<accession>A0A7C5KGI6</accession>
<dbReference type="InterPro" id="IPR028098">
    <property type="entry name" value="Glyco_trans_4-like_N"/>
</dbReference>
<keyword evidence="3" id="KW-0808">Transferase</keyword>
<dbReference type="CDD" id="cd03811">
    <property type="entry name" value="GT4_GT28_WabH-like"/>
    <property type="match status" value="1"/>
</dbReference>
<dbReference type="Pfam" id="PF13439">
    <property type="entry name" value="Glyco_transf_4"/>
    <property type="match status" value="1"/>
</dbReference>
<dbReference type="GO" id="GO:0016757">
    <property type="term" value="F:glycosyltransferase activity"/>
    <property type="evidence" value="ECO:0007669"/>
    <property type="project" value="InterPro"/>
</dbReference>
<gene>
    <name evidence="3" type="ORF">ENL70_01125</name>
</gene>
<feature type="domain" description="Glycosyl transferase family 1" evidence="1">
    <location>
        <begin position="194"/>
        <end position="343"/>
    </location>
</feature>
<reference evidence="3" key="1">
    <citation type="journal article" date="2020" name="mSystems">
        <title>Genome- and Community-Level Interaction Insights into Carbon Utilization and Element Cycling Functions of Hydrothermarchaeota in Hydrothermal Sediment.</title>
        <authorList>
            <person name="Zhou Z."/>
            <person name="Liu Y."/>
            <person name="Xu W."/>
            <person name="Pan J."/>
            <person name="Luo Z.H."/>
            <person name="Li M."/>
        </authorList>
    </citation>
    <scope>NUCLEOTIDE SEQUENCE [LARGE SCALE GENOMIC DNA]</scope>
    <source>
        <strain evidence="3">SpSt-1019</strain>
    </source>
</reference>
<evidence type="ECO:0000259" key="1">
    <source>
        <dbReference type="Pfam" id="PF00534"/>
    </source>
</evidence>
<name>A0A7C5KGI6_9BACT</name>
<dbReference type="SUPFAM" id="SSF53756">
    <property type="entry name" value="UDP-Glycosyltransferase/glycogen phosphorylase"/>
    <property type="match status" value="1"/>
</dbReference>
<comment type="caution">
    <text evidence="3">The sequence shown here is derived from an EMBL/GenBank/DDBJ whole genome shotgun (WGS) entry which is preliminary data.</text>
</comment>
<evidence type="ECO:0000259" key="2">
    <source>
        <dbReference type="Pfam" id="PF13439"/>
    </source>
</evidence>
<dbReference type="Pfam" id="PF00534">
    <property type="entry name" value="Glycos_transf_1"/>
    <property type="match status" value="1"/>
</dbReference>
<sequence>MKRKEFLISIFLPSLGGGGAEKVALKLAEGFVNRGFNVDLVLLKAEGPYLNLIPKKCTLYVLNSRRALFSLFKLVKYLKSRKPSVFISNLTHLNIVSLLTKLLFTNKIKFVIVEHLNFTKSFKYKRGMKKYFLYFMMKSFYPYADKIIAVSQGVAMDFESLLPGVKQKIKVIYNPIPVDEIIEKSKEPLNHPWFKDSQIPVILSAGRLSSQKDFGTLMKAFSLIRKELKSRLVILGEGEERKNLENLAKSLGIYEDILMPGFVDNPYKFMSKASVFVLSSIYEGFANVIVEAMACGLSVVSTDCESGPREILEDGKYGKLVPVGDPEALAKATMETIKNPYDKEFLILRARDFSVEAAVSKYLEIIE</sequence>
<evidence type="ECO:0000313" key="3">
    <source>
        <dbReference type="EMBL" id="HHI65135.1"/>
    </source>
</evidence>
<dbReference type="AlphaFoldDB" id="A0A7C5KGI6"/>
<organism evidence="3">
    <name type="scientific">Thermodesulfobium narugense</name>
    <dbReference type="NCBI Taxonomy" id="184064"/>
    <lineage>
        <taxon>Bacteria</taxon>
        <taxon>Pseudomonadati</taxon>
        <taxon>Thermodesulfobiota</taxon>
        <taxon>Thermodesulfobiia</taxon>
        <taxon>Thermodesulfobiales</taxon>
        <taxon>Thermodesulfobiaceae</taxon>
        <taxon>Thermodesulfobium</taxon>
    </lineage>
</organism>